<feature type="signal peptide" evidence="17">
    <location>
        <begin position="1"/>
        <end position="18"/>
    </location>
</feature>
<evidence type="ECO:0000256" key="6">
    <source>
        <dbReference type="ARBA" id="ARBA00022801"/>
    </source>
</evidence>
<dbReference type="OrthoDB" id="187139at2759"/>
<dbReference type="EMBL" id="WIUZ02000010">
    <property type="protein sequence ID" value="KAF9783457.1"/>
    <property type="molecule type" value="Genomic_DNA"/>
</dbReference>
<evidence type="ECO:0000313" key="18">
    <source>
        <dbReference type="EMBL" id="KAF9783457.1"/>
    </source>
</evidence>
<dbReference type="GO" id="GO:0016829">
    <property type="term" value="F:lyase activity"/>
    <property type="evidence" value="ECO:0007669"/>
    <property type="project" value="UniProtKB-KW"/>
</dbReference>
<protein>
    <recommendedName>
        <fullName evidence="12">galacturonan 1,4-alpha-galacturonidase</fullName>
        <ecNumber evidence="12">3.2.1.67</ecNumber>
    </recommendedName>
    <alternativeName>
        <fullName evidence="13">Galacturan 1,4-alpha-galacturonidase C</fullName>
    </alternativeName>
    <alternativeName>
        <fullName evidence="14">Poly(1,4-alpha-D-galacturonide)galacturonohydrolase C</fullName>
    </alternativeName>
</protein>
<organism evidence="18 19">
    <name type="scientific">Thelephora terrestris</name>
    <dbReference type="NCBI Taxonomy" id="56493"/>
    <lineage>
        <taxon>Eukaryota</taxon>
        <taxon>Fungi</taxon>
        <taxon>Dikarya</taxon>
        <taxon>Basidiomycota</taxon>
        <taxon>Agaricomycotina</taxon>
        <taxon>Agaricomycetes</taxon>
        <taxon>Thelephorales</taxon>
        <taxon>Thelephoraceae</taxon>
        <taxon>Thelephora</taxon>
    </lineage>
</organism>
<evidence type="ECO:0000256" key="11">
    <source>
        <dbReference type="ARBA" id="ARBA00037312"/>
    </source>
</evidence>
<dbReference type="InterPro" id="IPR006626">
    <property type="entry name" value="PbH1"/>
</dbReference>
<dbReference type="Proteomes" id="UP000736335">
    <property type="component" value="Unassembled WGS sequence"/>
</dbReference>
<evidence type="ECO:0000256" key="7">
    <source>
        <dbReference type="ARBA" id="ARBA00023157"/>
    </source>
</evidence>
<gene>
    <name evidence="18" type="ORF">BJ322DRAFT_153431</name>
</gene>
<dbReference type="GO" id="GO:0071555">
    <property type="term" value="P:cell wall organization"/>
    <property type="evidence" value="ECO:0007669"/>
    <property type="project" value="UniProtKB-KW"/>
</dbReference>
<dbReference type="EC" id="3.2.1.67" evidence="12"/>
<evidence type="ECO:0000256" key="15">
    <source>
        <dbReference type="ARBA" id="ARBA00048766"/>
    </source>
</evidence>
<comment type="caution">
    <text evidence="18">The sequence shown here is derived from an EMBL/GenBank/DDBJ whole genome shotgun (WGS) entry which is preliminary data.</text>
</comment>
<dbReference type="GO" id="GO:0005576">
    <property type="term" value="C:extracellular region"/>
    <property type="evidence" value="ECO:0007669"/>
    <property type="project" value="UniProtKB-SubCell"/>
</dbReference>
<dbReference type="Pfam" id="PF00295">
    <property type="entry name" value="Glyco_hydro_28"/>
    <property type="match status" value="1"/>
</dbReference>
<keyword evidence="4 17" id="KW-0732">Signal</keyword>
<keyword evidence="18" id="KW-0456">Lyase</keyword>
<keyword evidence="5" id="KW-0677">Repeat</keyword>
<evidence type="ECO:0000256" key="12">
    <source>
        <dbReference type="ARBA" id="ARBA00038933"/>
    </source>
</evidence>
<comment type="subcellular location">
    <subcellularLocation>
        <location evidence="1">Secreted</location>
    </subcellularLocation>
</comment>
<dbReference type="GO" id="GO:0004650">
    <property type="term" value="F:polygalacturonase activity"/>
    <property type="evidence" value="ECO:0007669"/>
    <property type="project" value="InterPro"/>
</dbReference>
<sequence length="417" mass="45079">MHLLRLIFALFSASFAAAWTTYIVPHSGGNDDTPALAAALSANKSLTTNATILFKKGVTYNLLTPIKFPTFHNVIVSIQGNITYASDIATTQSIVASSSFPGHWFSFSGGTNIKVQGSQDPNWGWINANGQKWWDAMQQVSLQVNRPPGWGFNGISTGEIVNLKLWQPIAWSFSFSGCNNVYIHNNTILAISYSSSFPYNTDAFDVGGTNLIFENNNVYNGDDCLMITGPASNIIFRNSYCNGGHGLSVGTLSATSNVVVQNILIDNVVMENSVYGARYKSFTGGVGSAKNITWSNITLKKVRLPIYITQHYWDQDNGPKPTNSSSQTSTSLDTFTFQNFQGTIDDSKGNGVSGSTGKEVVIFDLYQGTSKSLLAKDISTTTVSGSNVMVMCDSSTVSNDVGFKCWDGQYEPTAAGK</sequence>
<dbReference type="PANTHER" id="PTHR31736">
    <property type="match status" value="1"/>
</dbReference>
<accession>A0A9P6HC09</accession>
<reference evidence="18" key="1">
    <citation type="journal article" date="2020" name="Nat. Commun.">
        <title>Large-scale genome sequencing of mycorrhizal fungi provides insights into the early evolution of symbiotic traits.</title>
        <authorList>
            <person name="Miyauchi S."/>
            <person name="Kiss E."/>
            <person name="Kuo A."/>
            <person name="Drula E."/>
            <person name="Kohler A."/>
            <person name="Sanchez-Garcia M."/>
            <person name="Morin E."/>
            <person name="Andreopoulos B."/>
            <person name="Barry K.W."/>
            <person name="Bonito G."/>
            <person name="Buee M."/>
            <person name="Carver A."/>
            <person name="Chen C."/>
            <person name="Cichocki N."/>
            <person name="Clum A."/>
            <person name="Culley D."/>
            <person name="Crous P.W."/>
            <person name="Fauchery L."/>
            <person name="Girlanda M."/>
            <person name="Hayes R.D."/>
            <person name="Keri Z."/>
            <person name="LaButti K."/>
            <person name="Lipzen A."/>
            <person name="Lombard V."/>
            <person name="Magnuson J."/>
            <person name="Maillard F."/>
            <person name="Murat C."/>
            <person name="Nolan M."/>
            <person name="Ohm R.A."/>
            <person name="Pangilinan J."/>
            <person name="Pereira M.F."/>
            <person name="Perotto S."/>
            <person name="Peter M."/>
            <person name="Pfister S."/>
            <person name="Riley R."/>
            <person name="Sitrit Y."/>
            <person name="Stielow J.B."/>
            <person name="Szollosi G."/>
            <person name="Zifcakova L."/>
            <person name="Stursova M."/>
            <person name="Spatafora J.W."/>
            <person name="Tedersoo L."/>
            <person name="Vaario L.M."/>
            <person name="Yamada A."/>
            <person name="Yan M."/>
            <person name="Wang P."/>
            <person name="Xu J."/>
            <person name="Bruns T."/>
            <person name="Baldrian P."/>
            <person name="Vilgalys R."/>
            <person name="Dunand C."/>
            <person name="Henrissat B."/>
            <person name="Grigoriev I.V."/>
            <person name="Hibbett D."/>
            <person name="Nagy L.G."/>
            <person name="Martin F.M."/>
        </authorList>
    </citation>
    <scope>NUCLEOTIDE SEQUENCE</scope>
    <source>
        <strain evidence="18">UH-Tt-Lm1</strain>
    </source>
</reference>
<keyword evidence="3" id="KW-0964">Secreted</keyword>
<comment type="function">
    <text evidence="11">Specific in hydrolyzing the terminal glycosidic bond of polygalacturonic acid and oligogalacturonates.</text>
</comment>
<keyword evidence="7" id="KW-1015">Disulfide bond</keyword>
<dbReference type="GO" id="GO:0045490">
    <property type="term" value="P:pectin catabolic process"/>
    <property type="evidence" value="ECO:0007669"/>
    <property type="project" value="UniProtKB-ARBA"/>
</dbReference>
<dbReference type="SMART" id="SM00710">
    <property type="entry name" value="PbH1"/>
    <property type="match status" value="4"/>
</dbReference>
<evidence type="ECO:0000256" key="16">
    <source>
        <dbReference type="RuleBase" id="RU361169"/>
    </source>
</evidence>
<evidence type="ECO:0000256" key="5">
    <source>
        <dbReference type="ARBA" id="ARBA00022737"/>
    </source>
</evidence>
<evidence type="ECO:0000256" key="8">
    <source>
        <dbReference type="ARBA" id="ARBA00023180"/>
    </source>
</evidence>
<evidence type="ECO:0000256" key="9">
    <source>
        <dbReference type="ARBA" id="ARBA00023295"/>
    </source>
</evidence>
<dbReference type="InterPro" id="IPR000743">
    <property type="entry name" value="Glyco_hydro_28"/>
</dbReference>
<evidence type="ECO:0000256" key="17">
    <source>
        <dbReference type="SAM" id="SignalP"/>
    </source>
</evidence>
<dbReference type="SUPFAM" id="SSF51126">
    <property type="entry name" value="Pectin lyase-like"/>
    <property type="match status" value="1"/>
</dbReference>
<name>A0A9P6HC09_9AGAM</name>
<keyword evidence="19" id="KW-1185">Reference proteome</keyword>
<comment type="similarity">
    <text evidence="2 16">Belongs to the glycosyl hydrolase 28 family.</text>
</comment>
<dbReference type="InterPro" id="IPR012334">
    <property type="entry name" value="Pectin_lyas_fold"/>
</dbReference>
<evidence type="ECO:0000313" key="19">
    <source>
        <dbReference type="Proteomes" id="UP000736335"/>
    </source>
</evidence>
<dbReference type="GO" id="GO:0047911">
    <property type="term" value="F:galacturan 1,4-alpha-galacturonidase activity"/>
    <property type="evidence" value="ECO:0007669"/>
    <property type="project" value="UniProtKB-EC"/>
</dbReference>
<evidence type="ECO:0000256" key="3">
    <source>
        <dbReference type="ARBA" id="ARBA00022525"/>
    </source>
</evidence>
<evidence type="ECO:0000256" key="4">
    <source>
        <dbReference type="ARBA" id="ARBA00022729"/>
    </source>
</evidence>
<proteinExistence type="inferred from homology"/>
<dbReference type="PANTHER" id="PTHR31736:SF11">
    <property type="entry name" value="EXOPOLYGALACTURONASE C-RELATED"/>
    <property type="match status" value="1"/>
</dbReference>
<keyword evidence="9 16" id="KW-0326">Glycosidase</keyword>
<dbReference type="AlphaFoldDB" id="A0A9P6HC09"/>
<dbReference type="InterPro" id="IPR011050">
    <property type="entry name" value="Pectin_lyase_fold/virulence"/>
</dbReference>
<keyword evidence="6 16" id="KW-0378">Hydrolase</keyword>
<reference evidence="18" key="2">
    <citation type="submission" date="2020-11" db="EMBL/GenBank/DDBJ databases">
        <authorList>
            <consortium name="DOE Joint Genome Institute"/>
            <person name="Kuo A."/>
            <person name="Miyauchi S."/>
            <person name="Kiss E."/>
            <person name="Drula E."/>
            <person name="Kohler A."/>
            <person name="Sanchez-Garcia M."/>
            <person name="Andreopoulos B."/>
            <person name="Barry K.W."/>
            <person name="Bonito G."/>
            <person name="Buee M."/>
            <person name="Carver A."/>
            <person name="Chen C."/>
            <person name="Cichocki N."/>
            <person name="Clum A."/>
            <person name="Culley D."/>
            <person name="Crous P.W."/>
            <person name="Fauchery L."/>
            <person name="Girlanda M."/>
            <person name="Hayes R."/>
            <person name="Keri Z."/>
            <person name="Labutti K."/>
            <person name="Lipzen A."/>
            <person name="Lombard V."/>
            <person name="Magnuson J."/>
            <person name="Maillard F."/>
            <person name="Morin E."/>
            <person name="Murat C."/>
            <person name="Nolan M."/>
            <person name="Ohm R."/>
            <person name="Pangilinan J."/>
            <person name="Pereira M."/>
            <person name="Perotto S."/>
            <person name="Peter M."/>
            <person name="Riley R."/>
            <person name="Sitrit Y."/>
            <person name="Stielow B."/>
            <person name="Szollosi G."/>
            <person name="Zifcakova L."/>
            <person name="Stursova M."/>
            <person name="Spatafora J.W."/>
            <person name="Tedersoo L."/>
            <person name="Vaario L.-M."/>
            <person name="Yamada A."/>
            <person name="Yan M."/>
            <person name="Wang P."/>
            <person name="Xu J."/>
            <person name="Bruns T."/>
            <person name="Baldrian P."/>
            <person name="Vilgalys R."/>
            <person name="Henrissat B."/>
            <person name="Grigoriev I.V."/>
            <person name="Hibbett D."/>
            <person name="Nagy L.G."/>
            <person name="Martin F.M."/>
        </authorList>
    </citation>
    <scope>NUCLEOTIDE SEQUENCE</scope>
    <source>
        <strain evidence="18">UH-Tt-Lm1</strain>
    </source>
</reference>
<evidence type="ECO:0000256" key="1">
    <source>
        <dbReference type="ARBA" id="ARBA00004613"/>
    </source>
</evidence>
<comment type="catalytic activity">
    <reaction evidence="15">
        <text>[(1-&gt;4)-alpha-D-galacturonosyl](n) + H2O = alpha-D-galacturonate + [(1-&gt;4)-alpha-D-galacturonosyl](n-1)</text>
        <dbReference type="Rhea" id="RHEA:14117"/>
        <dbReference type="Rhea" id="RHEA-COMP:14570"/>
        <dbReference type="Rhea" id="RHEA-COMP:14572"/>
        <dbReference type="ChEBI" id="CHEBI:15377"/>
        <dbReference type="ChEBI" id="CHEBI:58658"/>
        <dbReference type="ChEBI" id="CHEBI:140523"/>
        <dbReference type="EC" id="3.2.1.67"/>
    </reaction>
</comment>
<evidence type="ECO:0000256" key="10">
    <source>
        <dbReference type="ARBA" id="ARBA00023316"/>
    </source>
</evidence>
<keyword evidence="10" id="KW-0961">Cell wall biogenesis/degradation</keyword>
<evidence type="ECO:0000256" key="13">
    <source>
        <dbReference type="ARBA" id="ARBA00041474"/>
    </source>
</evidence>
<dbReference type="Gene3D" id="2.160.20.10">
    <property type="entry name" value="Single-stranded right-handed beta-helix, Pectin lyase-like"/>
    <property type="match status" value="1"/>
</dbReference>
<evidence type="ECO:0000256" key="2">
    <source>
        <dbReference type="ARBA" id="ARBA00008834"/>
    </source>
</evidence>
<feature type="chain" id="PRO_5040447695" description="galacturonan 1,4-alpha-galacturonidase" evidence="17">
    <location>
        <begin position="19"/>
        <end position="417"/>
    </location>
</feature>
<evidence type="ECO:0000256" key="14">
    <source>
        <dbReference type="ARBA" id="ARBA00042262"/>
    </source>
</evidence>
<keyword evidence="8" id="KW-0325">Glycoprotein</keyword>